<feature type="active site" evidence="1">
    <location>
        <position position="87"/>
    </location>
</feature>
<comment type="caution">
    <text evidence="3">The sequence shown here is derived from an EMBL/GenBank/DDBJ whole genome shotgun (WGS) entry which is preliminary data.</text>
</comment>
<dbReference type="SUPFAM" id="SSF51905">
    <property type="entry name" value="FAD/NAD(P)-binding domain"/>
    <property type="match status" value="1"/>
</dbReference>
<dbReference type="eggNOG" id="COG0644">
    <property type="taxonomic scope" value="Bacteria"/>
</dbReference>
<feature type="binding site" evidence="2">
    <location>
        <position position="349"/>
    </location>
    <ligand>
        <name>L-tryptophan</name>
        <dbReference type="ChEBI" id="CHEBI:57912"/>
    </ligand>
</feature>
<evidence type="ECO:0000256" key="1">
    <source>
        <dbReference type="PIRSR" id="PIRSR011396-1"/>
    </source>
</evidence>
<dbReference type="InterPro" id="IPR033856">
    <property type="entry name" value="Trp_halogen"/>
</dbReference>
<dbReference type="PATRIC" id="fig|1280952.3.peg.3274"/>
<dbReference type="AlphaFoldDB" id="A0A059F712"/>
<keyword evidence="2" id="KW-0285">Flavoprotein</keyword>
<gene>
    <name evidence="3" type="ORF">HJA_16360</name>
</gene>
<dbReference type="GO" id="GO:0004497">
    <property type="term" value="F:monooxygenase activity"/>
    <property type="evidence" value="ECO:0007669"/>
    <property type="project" value="InterPro"/>
</dbReference>
<keyword evidence="2" id="KW-0547">Nucleotide-binding</keyword>
<organism evidence="3 4">
    <name type="scientific">Hyphomonas jannaschiana VP2</name>
    <dbReference type="NCBI Taxonomy" id="1280952"/>
    <lineage>
        <taxon>Bacteria</taxon>
        <taxon>Pseudomonadati</taxon>
        <taxon>Pseudomonadota</taxon>
        <taxon>Alphaproteobacteria</taxon>
        <taxon>Hyphomonadales</taxon>
        <taxon>Hyphomonadaceae</taxon>
        <taxon>Hyphomonas</taxon>
    </lineage>
</organism>
<evidence type="ECO:0000256" key="2">
    <source>
        <dbReference type="PIRSR" id="PIRSR011396-2"/>
    </source>
</evidence>
<dbReference type="EMBL" id="ARYJ01000016">
    <property type="protein sequence ID" value="KCZ83881.1"/>
    <property type="molecule type" value="Genomic_DNA"/>
</dbReference>
<dbReference type="InterPro" id="IPR050816">
    <property type="entry name" value="Flavin-dep_Halogenase_NPB"/>
</dbReference>
<keyword evidence="4" id="KW-1185">Reference proteome</keyword>
<dbReference type="OrthoDB" id="462203at2"/>
<feature type="binding site" evidence="2">
    <location>
        <begin position="19"/>
        <end position="22"/>
    </location>
    <ligand>
        <name>FAD</name>
        <dbReference type="ChEBI" id="CHEBI:57692"/>
    </ligand>
</feature>
<evidence type="ECO:0000313" key="3">
    <source>
        <dbReference type="EMBL" id="KCZ83881.1"/>
    </source>
</evidence>
<dbReference type="PANTHER" id="PTHR43747:SF4">
    <property type="entry name" value="FLAVIN-DEPENDENT TRYPTOPHAN HALOGENASE"/>
    <property type="match status" value="1"/>
</dbReference>
<sequence length="507" mass="56347">MGIPEQRAGMVQSILVVGGGSAGWITANLLNAHIRRAGRPTTVTLVESPDIPTIGVGEATVPTIRRTLSDIGLPEQDLLTSAEATFKTLIRFRDWNPGESYDHPFDRRQRPHTDAAVRGWTAQNGQAFDRAFSTLTQLADFNIAPKSPHAPPYRGNFPYAYHLDAIKLAKRLSKFGQARGIRHKLANITEVKVSPEGQISSVETDQGETLTADLYVDCTGFRSALLGKALDVPMKSYAKYLLCDRAVTMRVPYEVYKPERILTYTLATAREAGWQWDINLQSRRGIGYVYSSQFLSDDAAEAALRRYEGPHSDTLEARHIKFTSGKREMSWKGNCVAVGLSDGFLEPLESSGLYFIEFAALAVASMLEDYAAAPEATVRYYNRISNELFQEILGFINLHYVTSKRRDTPFWQAATADEAVLDDLRDRLELWKRRSPTQFDFPGADRLFAQDSYEFILHGMKYVEGPAGTAPMPPDLSGMVAKSRSELPEHEAFLALVQKAAAARPAG</sequence>
<proteinExistence type="predicted"/>
<dbReference type="Proteomes" id="UP000024816">
    <property type="component" value="Unassembled WGS sequence"/>
</dbReference>
<accession>A0A059F712</accession>
<dbReference type="PANTHER" id="PTHR43747">
    <property type="entry name" value="FAD-BINDING PROTEIN"/>
    <property type="match status" value="1"/>
</dbReference>
<dbReference type="GO" id="GO:0000166">
    <property type="term" value="F:nucleotide binding"/>
    <property type="evidence" value="ECO:0007669"/>
    <property type="project" value="UniProtKB-KW"/>
</dbReference>
<dbReference type="InterPro" id="IPR006905">
    <property type="entry name" value="Flavin_halogenase"/>
</dbReference>
<feature type="binding site" evidence="2">
    <location>
        <position position="87"/>
    </location>
    <ligand>
        <name>7-chloro-L-tryptophan</name>
        <dbReference type="ChEBI" id="CHEBI:58713"/>
    </ligand>
</feature>
<protein>
    <submittedName>
        <fullName evidence="3">Tryptophan halogenase</fullName>
    </submittedName>
</protein>
<dbReference type="Pfam" id="PF04820">
    <property type="entry name" value="Trp_halogenase"/>
    <property type="match status" value="1"/>
</dbReference>
<name>A0A059F712_9PROT</name>
<feature type="binding site" evidence="2">
    <location>
        <position position="340"/>
    </location>
    <ligand>
        <name>FAD</name>
        <dbReference type="ChEBI" id="CHEBI:57692"/>
    </ligand>
</feature>
<reference evidence="3 4" key="1">
    <citation type="journal article" date="2014" name="Antonie Van Leeuwenhoek">
        <title>Hyphomonas beringensis sp. nov. and Hyphomonas chukchiensis sp. nov., isolated from surface seawater of the Bering Sea and Chukchi Sea.</title>
        <authorList>
            <person name="Li C."/>
            <person name="Lai Q."/>
            <person name="Li G."/>
            <person name="Dong C."/>
            <person name="Wang J."/>
            <person name="Liao Y."/>
            <person name="Shao Z."/>
        </authorList>
    </citation>
    <scope>NUCLEOTIDE SEQUENCE [LARGE SCALE GENOMIC DNA]</scope>
    <source>
        <strain evidence="3 4">VP2</strain>
    </source>
</reference>
<dbReference type="Gene3D" id="3.50.50.60">
    <property type="entry name" value="FAD/NAD(P)-binding domain"/>
    <property type="match status" value="1"/>
</dbReference>
<dbReference type="STRING" id="1280952.HJA_16360"/>
<dbReference type="PIRSF" id="PIRSF011396">
    <property type="entry name" value="Trp_halogenase"/>
    <property type="match status" value="1"/>
</dbReference>
<evidence type="ECO:0000313" key="4">
    <source>
        <dbReference type="Proteomes" id="UP000024816"/>
    </source>
</evidence>
<dbReference type="InterPro" id="IPR036188">
    <property type="entry name" value="FAD/NAD-bd_sf"/>
</dbReference>
<keyword evidence="2" id="KW-0274">FAD</keyword>